<dbReference type="EMBL" id="BTSX01000001">
    <property type="protein sequence ID" value="GMS82105.1"/>
    <property type="molecule type" value="Genomic_DNA"/>
</dbReference>
<dbReference type="PROSITE" id="PS50061">
    <property type="entry name" value="ETS_DOMAIN_3"/>
    <property type="match status" value="1"/>
</dbReference>
<dbReference type="GO" id="GO:0000981">
    <property type="term" value="F:DNA-binding transcription factor activity, RNA polymerase II-specific"/>
    <property type="evidence" value="ECO:0007669"/>
    <property type="project" value="TreeGrafter"/>
</dbReference>
<name>A0AAV5SI51_9BILA</name>
<evidence type="ECO:0000256" key="3">
    <source>
        <dbReference type="RuleBase" id="RU004019"/>
    </source>
</evidence>
<dbReference type="AlphaFoldDB" id="A0AAV5SI51"/>
<evidence type="ECO:0000313" key="7">
    <source>
        <dbReference type="Proteomes" id="UP001432027"/>
    </source>
</evidence>
<dbReference type="PANTHER" id="PTHR11849:SF282">
    <property type="entry name" value="ETV5-RELATED PROTEIN ETS96B"/>
    <property type="match status" value="1"/>
</dbReference>
<gene>
    <name evidence="6" type="ORF">PENTCL1PPCAC_4280</name>
</gene>
<dbReference type="InterPro" id="IPR000418">
    <property type="entry name" value="Ets_dom"/>
</dbReference>
<sequence length="496" mass="55210">LPPISAMFVGGEEEEMMAPSGARAMRSTRTSRRKRTQPYARPEEEPTVPRSSSIDTVIAAAAAASDDYTDWFVGGLLPIHNSAGEEKENGAATVPGPSPIDTVVCTTTSGPYTGWFVADMLPMRDSLSPPQATVAGPDTVAGEEMGSDEPQLFAMEEEQSDEVSYLDVQPPLAHAPAPFASAAAAAPVRPAAHRDVNLSKKPYKIVRDRTEPKKVKPWRESKLIRPQEDYAVFDPHQVLPDRRDLGTHAHGRFKQFWVFLLDHLVDPSMVDTVAWTGRAREFVIRSPEVMARLWWQYRKNAPAPSVESMRRIIRAIYKRYVMIPVNAPQNRYAYIIEPSFYVGWTREQLDDYIFQHCIPVSVQPLLFTPIPDEGGSGDDVPTTSWSHHAHPQPPPAQYTVPPPVPGQCHSAPPNTVFSSSSDPAAPHHNDAPLFVAPSFPVPHTTMGAPPIQYHNVPSHTMVPHDFQFDTYWYPPPGTVMQQQPYYEYQPSYGHPL</sequence>
<protein>
    <recommendedName>
        <fullName evidence="5">ETS domain-containing protein</fullName>
    </recommendedName>
</protein>
<organism evidence="6 7">
    <name type="scientific">Pristionchus entomophagus</name>
    <dbReference type="NCBI Taxonomy" id="358040"/>
    <lineage>
        <taxon>Eukaryota</taxon>
        <taxon>Metazoa</taxon>
        <taxon>Ecdysozoa</taxon>
        <taxon>Nematoda</taxon>
        <taxon>Chromadorea</taxon>
        <taxon>Rhabditida</taxon>
        <taxon>Rhabditina</taxon>
        <taxon>Diplogasteromorpha</taxon>
        <taxon>Diplogasteroidea</taxon>
        <taxon>Neodiplogasteridae</taxon>
        <taxon>Pristionchus</taxon>
    </lineage>
</organism>
<dbReference type="GO" id="GO:0030154">
    <property type="term" value="P:cell differentiation"/>
    <property type="evidence" value="ECO:0007669"/>
    <property type="project" value="TreeGrafter"/>
</dbReference>
<proteinExistence type="inferred from homology"/>
<evidence type="ECO:0000256" key="2">
    <source>
        <dbReference type="ARBA" id="ARBA00023125"/>
    </source>
</evidence>
<feature type="compositionally biased region" description="Pro residues" evidence="4">
    <location>
        <begin position="391"/>
        <end position="405"/>
    </location>
</feature>
<dbReference type="InterPro" id="IPR036388">
    <property type="entry name" value="WH-like_DNA-bd_sf"/>
</dbReference>
<feature type="non-terminal residue" evidence="6">
    <location>
        <position position="1"/>
    </location>
</feature>
<feature type="region of interest" description="Disordered" evidence="4">
    <location>
        <begin position="1"/>
        <end position="52"/>
    </location>
</feature>
<dbReference type="Pfam" id="PF00178">
    <property type="entry name" value="Ets"/>
    <property type="match status" value="1"/>
</dbReference>
<dbReference type="Proteomes" id="UP001432027">
    <property type="component" value="Unassembled WGS sequence"/>
</dbReference>
<evidence type="ECO:0000256" key="4">
    <source>
        <dbReference type="SAM" id="MobiDB-lite"/>
    </source>
</evidence>
<evidence type="ECO:0000259" key="5">
    <source>
        <dbReference type="PROSITE" id="PS50061"/>
    </source>
</evidence>
<evidence type="ECO:0000313" key="6">
    <source>
        <dbReference type="EMBL" id="GMS82105.1"/>
    </source>
</evidence>
<dbReference type="Gene3D" id="1.10.10.10">
    <property type="entry name" value="Winged helix-like DNA-binding domain superfamily/Winged helix DNA-binding domain"/>
    <property type="match status" value="1"/>
</dbReference>
<comment type="caution">
    <text evidence="6">The sequence shown here is derived from an EMBL/GenBank/DDBJ whole genome shotgun (WGS) entry which is preliminary data.</text>
</comment>
<dbReference type="SUPFAM" id="SSF46785">
    <property type="entry name" value="Winged helix' DNA-binding domain"/>
    <property type="match status" value="1"/>
</dbReference>
<feature type="domain" description="ETS" evidence="5">
    <location>
        <begin position="254"/>
        <end position="335"/>
    </location>
</feature>
<comment type="subcellular location">
    <subcellularLocation>
        <location evidence="3">Nucleus</location>
    </subcellularLocation>
</comment>
<keyword evidence="2 3" id="KW-0238">DNA-binding</keyword>
<evidence type="ECO:0000256" key="1">
    <source>
        <dbReference type="ARBA" id="ARBA00005562"/>
    </source>
</evidence>
<accession>A0AAV5SI51</accession>
<keyword evidence="3" id="KW-0539">Nucleus</keyword>
<dbReference type="InterPro" id="IPR036390">
    <property type="entry name" value="WH_DNA-bd_sf"/>
</dbReference>
<dbReference type="GO" id="GO:0005634">
    <property type="term" value="C:nucleus"/>
    <property type="evidence" value="ECO:0007669"/>
    <property type="project" value="UniProtKB-SubCell"/>
</dbReference>
<keyword evidence="7" id="KW-1185">Reference proteome</keyword>
<dbReference type="PANTHER" id="PTHR11849">
    <property type="entry name" value="ETS"/>
    <property type="match status" value="1"/>
</dbReference>
<dbReference type="GO" id="GO:0043565">
    <property type="term" value="F:sequence-specific DNA binding"/>
    <property type="evidence" value="ECO:0007669"/>
    <property type="project" value="InterPro"/>
</dbReference>
<dbReference type="InterPro" id="IPR046328">
    <property type="entry name" value="ETS_fam"/>
</dbReference>
<feature type="region of interest" description="Disordered" evidence="4">
    <location>
        <begin position="369"/>
        <end position="431"/>
    </location>
</feature>
<comment type="similarity">
    <text evidence="1 3">Belongs to the ETS family.</text>
</comment>
<reference evidence="6" key="1">
    <citation type="submission" date="2023-10" db="EMBL/GenBank/DDBJ databases">
        <title>Genome assembly of Pristionchus species.</title>
        <authorList>
            <person name="Yoshida K."/>
            <person name="Sommer R.J."/>
        </authorList>
    </citation>
    <scope>NUCLEOTIDE SEQUENCE</scope>
    <source>
        <strain evidence="6">RS0144</strain>
    </source>
</reference>
<feature type="compositionally biased region" description="Polar residues" evidence="4">
    <location>
        <begin position="412"/>
        <end position="422"/>
    </location>
</feature>
<dbReference type="SMART" id="SM00413">
    <property type="entry name" value="ETS"/>
    <property type="match status" value="1"/>
</dbReference>